<dbReference type="SUPFAM" id="SSF53335">
    <property type="entry name" value="S-adenosyl-L-methionine-dependent methyltransferases"/>
    <property type="match status" value="1"/>
</dbReference>
<dbReference type="Proteomes" id="UP000095751">
    <property type="component" value="Unassembled WGS sequence"/>
</dbReference>
<dbReference type="GO" id="GO:0032259">
    <property type="term" value="P:methylation"/>
    <property type="evidence" value="ECO:0007669"/>
    <property type="project" value="UniProtKB-KW"/>
</dbReference>
<dbReference type="EMBL" id="KV784353">
    <property type="protein sequence ID" value="OEU21958.1"/>
    <property type="molecule type" value="Genomic_DNA"/>
</dbReference>
<dbReference type="PANTHER" id="PTHR32183:SF6">
    <property type="entry name" value="CYSTEINE SULFINATE DESULFINASE_CYSTEINE DESULFURASE AND RELATED ENZYMES"/>
    <property type="match status" value="1"/>
</dbReference>
<dbReference type="InParanoid" id="A0A1E7FUX1"/>
<dbReference type="KEGG" id="fcy:FRACYDRAFT_161699"/>
<feature type="non-terminal residue" evidence="5">
    <location>
        <position position="188"/>
    </location>
</feature>
<evidence type="ECO:0000256" key="3">
    <source>
        <dbReference type="ARBA" id="ARBA00022679"/>
    </source>
</evidence>
<dbReference type="GO" id="GO:0008757">
    <property type="term" value="F:S-adenosylmethionine-dependent methyltransferase activity"/>
    <property type="evidence" value="ECO:0007669"/>
    <property type="project" value="InterPro"/>
</dbReference>
<evidence type="ECO:0000313" key="5">
    <source>
        <dbReference type="EMBL" id="OEU21958.1"/>
    </source>
</evidence>
<dbReference type="PROSITE" id="PS51585">
    <property type="entry name" value="SAM_MT_TPMT"/>
    <property type="match status" value="1"/>
</dbReference>
<dbReference type="CDD" id="cd02440">
    <property type="entry name" value="AdoMet_MTases"/>
    <property type="match status" value="1"/>
</dbReference>
<dbReference type="Gene3D" id="3.40.50.150">
    <property type="entry name" value="Vaccinia Virus protein VP39"/>
    <property type="match status" value="1"/>
</dbReference>
<keyword evidence="6" id="KW-1185">Reference proteome</keyword>
<keyword evidence="4" id="KW-0949">S-adenosyl-L-methionine</keyword>
<feature type="non-terminal residue" evidence="5">
    <location>
        <position position="1"/>
    </location>
</feature>
<dbReference type="OrthoDB" id="276151at2759"/>
<proteinExistence type="predicted"/>
<organism evidence="5 6">
    <name type="scientific">Fragilariopsis cylindrus CCMP1102</name>
    <dbReference type="NCBI Taxonomy" id="635003"/>
    <lineage>
        <taxon>Eukaryota</taxon>
        <taxon>Sar</taxon>
        <taxon>Stramenopiles</taxon>
        <taxon>Ochrophyta</taxon>
        <taxon>Bacillariophyta</taxon>
        <taxon>Bacillariophyceae</taxon>
        <taxon>Bacillariophycidae</taxon>
        <taxon>Bacillariales</taxon>
        <taxon>Bacillariaceae</taxon>
        <taxon>Fragilariopsis</taxon>
    </lineage>
</organism>
<dbReference type="PANTHER" id="PTHR32183">
    <property type="match status" value="1"/>
</dbReference>
<keyword evidence="1" id="KW-0597">Phosphoprotein</keyword>
<gene>
    <name evidence="5" type="ORF">FRACYDRAFT_161699</name>
</gene>
<keyword evidence="3 5" id="KW-0808">Transferase</keyword>
<accession>A0A1E7FUX1</accession>
<protein>
    <submittedName>
        <fullName evidence="5">S-adenosyl-L-methionine-dependent methyltransferase</fullName>
    </submittedName>
</protein>
<evidence type="ECO:0000256" key="2">
    <source>
        <dbReference type="ARBA" id="ARBA00022603"/>
    </source>
</evidence>
<evidence type="ECO:0000313" key="6">
    <source>
        <dbReference type="Proteomes" id="UP000095751"/>
    </source>
</evidence>
<reference evidence="5 6" key="1">
    <citation type="submission" date="2016-09" db="EMBL/GenBank/DDBJ databases">
        <title>Extensive genetic diversity and differential bi-allelic expression allows diatom success in the polar Southern Ocean.</title>
        <authorList>
            <consortium name="DOE Joint Genome Institute"/>
            <person name="Mock T."/>
            <person name="Otillar R.P."/>
            <person name="Strauss J."/>
            <person name="Dupont C."/>
            <person name="Frickenhaus S."/>
            <person name="Maumus F."/>
            <person name="Mcmullan M."/>
            <person name="Sanges R."/>
            <person name="Schmutz J."/>
            <person name="Toseland A."/>
            <person name="Valas R."/>
            <person name="Veluchamy A."/>
            <person name="Ward B.J."/>
            <person name="Allen A."/>
            <person name="Barry K."/>
            <person name="Falciatore A."/>
            <person name="Ferrante M."/>
            <person name="Fortunato A.E."/>
            <person name="Gloeckner G."/>
            <person name="Gruber A."/>
            <person name="Hipkin R."/>
            <person name="Janech M."/>
            <person name="Kroth P."/>
            <person name="Leese F."/>
            <person name="Lindquist E."/>
            <person name="Lyon B.R."/>
            <person name="Martin J."/>
            <person name="Mayer C."/>
            <person name="Parker M."/>
            <person name="Quesneville H."/>
            <person name="Raymond J."/>
            <person name="Uhlig C."/>
            <person name="Valentin K.U."/>
            <person name="Worden A.Z."/>
            <person name="Armbrust E.V."/>
            <person name="Bowler C."/>
            <person name="Green B."/>
            <person name="Moulton V."/>
            <person name="Van Oosterhout C."/>
            <person name="Grigoriev I."/>
        </authorList>
    </citation>
    <scope>NUCLEOTIDE SEQUENCE [LARGE SCALE GENOMIC DNA]</scope>
    <source>
        <strain evidence="5 6">CCMP1102</strain>
    </source>
</reference>
<keyword evidence="2 5" id="KW-0489">Methyltransferase</keyword>
<dbReference type="AlphaFoldDB" id="A0A1E7FUX1"/>
<name>A0A1E7FUX1_9STRA</name>
<dbReference type="Pfam" id="PF05724">
    <property type="entry name" value="TPMT"/>
    <property type="match status" value="1"/>
</dbReference>
<dbReference type="InterPro" id="IPR029063">
    <property type="entry name" value="SAM-dependent_MTases_sf"/>
</dbReference>
<sequence length="188" mass="20291">WEALWADGLAKGSRFDVAGVSRPLAAELSRRRNHASTSASGRTIMSALIPGAGRAYDAIALAEHGFDSVIAVDLSPAACAAAREEIATYYNADHGNSTAINVICADFFDLEGQYDFIWDNTFLCALDPSTRERWALKMKELLKPETGELITCVFPIGEREGGPPFALSVPLVKSLLEPVGFQSTLVQD</sequence>
<evidence type="ECO:0000256" key="4">
    <source>
        <dbReference type="ARBA" id="ARBA00022691"/>
    </source>
</evidence>
<evidence type="ECO:0000256" key="1">
    <source>
        <dbReference type="ARBA" id="ARBA00022553"/>
    </source>
</evidence>
<dbReference type="InterPro" id="IPR008854">
    <property type="entry name" value="TPMT"/>
</dbReference>